<dbReference type="AlphaFoldDB" id="A0AAD0SGB1"/>
<reference evidence="1 2" key="1">
    <citation type="submission" date="2017-08" db="EMBL/GenBank/DDBJ databases">
        <title>Comparative genomics of bacteria isolated from necrotic lesions of AOD affected trees.</title>
        <authorList>
            <person name="Doonan J."/>
            <person name="Denman S."/>
            <person name="McDonald J.E."/>
        </authorList>
    </citation>
    <scope>NUCLEOTIDE SEQUENCE [LARGE SCALE GENOMIC DNA]</scope>
    <source>
        <strain evidence="1 2">477</strain>
    </source>
</reference>
<organism evidence="1 2">
    <name type="scientific">Lonsdalea britannica</name>
    <dbReference type="NCBI Taxonomy" id="1082704"/>
    <lineage>
        <taxon>Bacteria</taxon>
        <taxon>Pseudomonadati</taxon>
        <taxon>Pseudomonadota</taxon>
        <taxon>Gammaproteobacteria</taxon>
        <taxon>Enterobacterales</taxon>
        <taxon>Pectobacteriaceae</taxon>
        <taxon>Lonsdalea</taxon>
    </lineage>
</organism>
<name>A0AAD0SGB1_9GAMM</name>
<dbReference type="EMBL" id="CP023009">
    <property type="protein sequence ID" value="AXW87272.1"/>
    <property type="molecule type" value="Genomic_DNA"/>
</dbReference>
<gene>
    <name evidence="1" type="ORF">CKQ53_09940</name>
</gene>
<accession>A0AAD0SGB1</accession>
<keyword evidence="2" id="KW-1185">Reference proteome</keyword>
<dbReference type="KEGG" id="lbq:CKQ53_09940"/>
<dbReference type="RefSeq" id="WP_094117629.1">
    <property type="nucleotide sequence ID" value="NZ_CP023009.1"/>
</dbReference>
<proteinExistence type="predicted"/>
<sequence length="190" mass="21624">MSEFNLKQATVISPIGESISHLLPYEQKQRVEEVFIPKIKAASEKVESVTSEYQSAKEDFDIMVARKEADLLALPSERHGFTIKQVYPTNQQRIIREMNEQGFMVHQIMSGFIAFTPIPKNAKDDVMKPIMDAIKSEATSSVNSQLSRREHKVKDAIHQRNLIVKEAREALASIQSFEDYLNISITDEAE</sequence>
<evidence type="ECO:0000313" key="1">
    <source>
        <dbReference type="EMBL" id="AXW87272.1"/>
    </source>
</evidence>
<protein>
    <submittedName>
        <fullName evidence="1">Uncharacterized protein</fullName>
    </submittedName>
</protein>
<dbReference type="Proteomes" id="UP000263881">
    <property type="component" value="Chromosome"/>
</dbReference>
<evidence type="ECO:0000313" key="2">
    <source>
        <dbReference type="Proteomes" id="UP000263881"/>
    </source>
</evidence>